<dbReference type="PANTHER" id="PTHR44688:SF25">
    <property type="entry name" value="HTH LUXR-TYPE DOMAIN-CONTAINING PROTEIN"/>
    <property type="match status" value="1"/>
</dbReference>
<dbReference type="Proteomes" id="UP000473325">
    <property type="component" value="Unassembled WGS sequence"/>
</dbReference>
<dbReference type="Gene3D" id="3.40.50.2300">
    <property type="match status" value="1"/>
</dbReference>
<keyword evidence="8" id="KW-1185">Reference proteome</keyword>
<evidence type="ECO:0000259" key="6">
    <source>
        <dbReference type="PROSITE" id="PS50110"/>
    </source>
</evidence>
<feature type="modified residue" description="4-aspartylphosphate" evidence="4">
    <location>
        <position position="50"/>
    </location>
</feature>
<dbReference type="Pfam" id="PF00196">
    <property type="entry name" value="GerE"/>
    <property type="match status" value="1"/>
</dbReference>
<evidence type="ECO:0000256" key="1">
    <source>
        <dbReference type="ARBA" id="ARBA00023015"/>
    </source>
</evidence>
<dbReference type="EMBL" id="WUEK01000015">
    <property type="protein sequence ID" value="MXG91769.1"/>
    <property type="molecule type" value="Genomic_DNA"/>
</dbReference>
<dbReference type="GO" id="GO:0003677">
    <property type="term" value="F:DNA binding"/>
    <property type="evidence" value="ECO:0007669"/>
    <property type="project" value="UniProtKB-KW"/>
</dbReference>
<keyword evidence="1" id="KW-0805">Transcription regulation</keyword>
<evidence type="ECO:0000259" key="5">
    <source>
        <dbReference type="PROSITE" id="PS50043"/>
    </source>
</evidence>
<dbReference type="SMART" id="SM00421">
    <property type="entry name" value="HTH_LUXR"/>
    <property type="match status" value="1"/>
</dbReference>
<dbReference type="GO" id="GO:0000160">
    <property type="term" value="P:phosphorelay signal transduction system"/>
    <property type="evidence" value="ECO:0007669"/>
    <property type="project" value="InterPro"/>
</dbReference>
<dbReference type="InterPro" id="IPR000792">
    <property type="entry name" value="Tscrpt_reg_LuxR_C"/>
</dbReference>
<accession>A0A6L7F3F8</accession>
<evidence type="ECO:0000256" key="3">
    <source>
        <dbReference type="ARBA" id="ARBA00023163"/>
    </source>
</evidence>
<name>A0A6L7F3F8_9ACTN</name>
<dbReference type="CDD" id="cd06170">
    <property type="entry name" value="LuxR_C_like"/>
    <property type="match status" value="1"/>
</dbReference>
<dbReference type="InterPro" id="IPR011006">
    <property type="entry name" value="CheY-like_superfamily"/>
</dbReference>
<evidence type="ECO:0000313" key="7">
    <source>
        <dbReference type="EMBL" id="MXG91769.1"/>
    </source>
</evidence>
<dbReference type="InterPro" id="IPR001789">
    <property type="entry name" value="Sig_transdc_resp-reg_receiver"/>
</dbReference>
<dbReference type="SUPFAM" id="SSF46894">
    <property type="entry name" value="C-terminal effector domain of the bipartite response regulators"/>
    <property type="match status" value="1"/>
</dbReference>
<proteinExistence type="predicted"/>
<protein>
    <recommendedName>
        <fullName evidence="9">DNA-binding response regulator, NarL/FixJ family, contains REC and HTH domains</fullName>
    </recommendedName>
</protein>
<sequence length="205" mass="22187">MPGPLRVGVVSPHPLVTTGVARMLVRGNAVPVLDVDPDRPADDVDLAVVDLASLTDEDLRPWLRRLVVDGVPVVGLTGRSHQALARGALVLGARAVVPEHVRAAELAGVLRDVSRRVHPRPPAVSERLTPLTGRELGVLRRVAAGETNDMIAEAEHLSVNSVKTYIRIAYRKIRVARRSEAVVWAIEHGQGVDAPPDRRAEDLSR</sequence>
<dbReference type="PRINTS" id="PR00038">
    <property type="entry name" value="HTHLUXR"/>
</dbReference>
<evidence type="ECO:0000313" key="8">
    <source>
        <dbReference type="Proteomes" id="UP000473325"/>
    </source>
</evidence>
<dbReference type="AlphaFoldDB" id="A0A6L7F3F8"/>
<evidence type="ECO:0008006" key="9">
    <source>
        <dbReference type="Google" id="ProtNLM"/>
    </source>
</evidence>
<dbReference type="InterPro" id="IPR016032">
    <property type="entry name" value="Sig_transdc_resp-reg_C-effctor"/>
</dbReference>
<feature type="domain" description="HTH luxR-type" evidence="5">
    <location>
        <begin position="124"/>
        <end position="189"/>
    </location>
</feature>
<gene>
    <name evidence="7" type="ORF">GRQ65_19690</name>
</gene>
<dbReference type="SUPFAM" id="SSF52172">
    <property type="entry name" value="CheY-like"/>
    <property type="match status" value="1"/>
</dbReference>
<keyword evidence="2" id="KW-0238">DNA-binding</keyword>
<evidence type="ECO:0000256" key="4">
    <source>
        <dbReference type="PROSITE-ProRule" id="PRU00169"/>
    </source>
</evidence>
<dbReference type="PANTHER" id="PTHR44688">
    <property type="entry name" value="DNA-BINDING TRANSCRIPTIONAL ACTIVATOR DEVR_DOSR"/>
    <property type="match status" value="1"/>
</dbReference>
<feature type="domain" description="Response regulatory" evidence="6">
    <location>
        <begin position="6"/>
        <end position="114"/>
    </location>
</feature>
<dbReference type="RefSeq" id="WP_160879706.1">
    <property type="nucleotide sequence ID" value="NZ_WUEK01000015.1"/>
</dbReference>
<keyword evidence="3" id="KW-0804">Transcription</keyword>
<reference evidence="7 8" key="1">
    <citation type="submission" date="2019-12" db="EMBL/GenBank/DDBJ databases">
        <authorList>
            <person name="Kun Z."/>
        </authorList>
    </citation>
    <scope>NUCLEOTIDE SEQUENCE [LARGE SCALE GENOMIC DNA]</scope>
    <source>
        <strain evidence="7 8">YIM 123512</strain>
    </source>
</reference>
<dbReference type="GO" id="GO:0006355">
    <property type="term" value="P:regulation of DNA-templated transcription"/>
    <property type="evidence" value="ECO:0007669"/>
    <property type="project" value="InterPro"/>
</dbReference>
<keyword evidence="4" id="KW-0597">Phosphoprotein</keyword>
<dbReference type="PROSITE" id="PS50043">
    <property type="entry name" value="HTH_LUXR_2"/>
    <property type="match status" value="1"/>
</dbReference>
<organism evidence="7 8">
    <name type="scientific">Nocardioides flavescens</name>
    <dbReference type="NCBI Taxonomy" id="2691959"/>
    <lineage>
        <taxon>Bacteria</taxon>
        <taxon>Bacillati</taxon>
        <taxon>Actinomycetota</taxon>
        <taxon>Actinomycetes</taxon>
        <taxon>Propionibacteriales</taxon>
        <taxon>Nocardioidaceae</taxon>
        <taxon>Nocardioides</taxon>
    </lineage>
</organism>
<dbReference type="PROSITE" id="PS50110">
    <property type="entry name" value="RESPONSE_REGULATORY"/>
    <property type="match status" value="1"/>
</dbReference>
<comment type="caution">
    <text evidence="7">The sequence shown here is derived from an EMBL/GenBank/DDBJ whole genome shotgun (WGS) entry which is preliminary data.</text>
</comment>
<evidence type="ECO:0000256" key="2">
    <source>
        <dbReference type="ARBA" id="ARBA00023125"/>
    </source>
</evidence>